<evidence type="ECO:0000259" key="1">
    <source>
        <dbReference type="Pfam" id="PF00849"/>
    </source>
</evidence>
<dbReference type="InterPro" id="IPR006145">
    <property type="entry name" value="PsdUridine_synth_RsuA/RluA"/>
</dbReference>
<accession>A0A2K3MHU7</accession>
<evidence type="ECO:0000313" key="2">
    <source>
        <dbReference type="EMBL" id="PNX90365.1"/>
    </source>
</evidence>
<reference evidence="2 3" key="1">
    <citation type="journal article" date="2014" name="Am. J. Bot.">
        <title>Genome assembly and annotation for red clover (Trifolium pratense; Fabaceae).</title>
        <authorList>
            <person name="Istvanek J."/>
            <person name="Jaros M."/>
            <person name="Krenek A."/>
            <person name="Repkova J."/>
        </authorList>
    </citation>
    <scope>NUCLEOTIDE SEQUENCE [LARGE SCALE GENOMIC DNA]</scope>
    <source>
        <strain evidence="3">cv. Tatra</strain>
        <tissue evidence="2">Young leaves</tissue>
    </source>
</reference>
<dbReference type="AlphaFoldDB" id="A0A2K3MHU7"/>
<comment type="caution">
    <text evidence="2">The sequence shown here is derived from an EMBL/GenBank/DDBJ whole genome shotgun (WGS) entry which is preliminary data.</text>
</comment>
<dbReference type="GO" id="GO:0000455">
    <property type="term" value="P:enzyme-directed rRNA pseudouridine synthesis"/>
    <property type="evidence" value="ECO:0007669"/>
    <property type="project" value="TreeGrafter"/>
</dbReference>
<dbReference type="Proteomes" id="UP000236291">
    <property type="component" value="Unassembled WGS sequence"/>
</dbReference>
<dbReference type="ExpressionAtlas" id="A0A2K3MHU7">
    <property type="expression patterns" value="baseline"/>
</dbReference>
<organism evidence="2 3">
    <name type="scientific">Trifolium pratense</name>
    <name type="common">Red clover</name>
    <dbReference type="NCBI Taxonomy" id="57577"/>
    <lineage>
        <taxon>Eukaryota</taxon>
        <taxon>Viridiplantae</taxon>
        <taxon>Streptophyta</taxon>
        <taxon>Embryophyta</taxon>
        <taxon>Tracheophyta</taxon>
        <taxon>Spermatophyta</taxon>
        <taxon>Magnoliopsida</taxon>
        <taxon>eudicotyledons</taxon>
        <taxon>Gunneridae</taxon>
        <taxon>Pentapetalae</taxon>
        <taxon>rosids</taxon>
        <taxon>fabids</taxon>
        <taxon>Fabales</taxon>
        <taxon>Fabaceae</taxon>
        <taxon>Papilionoideae</taxon>
        <taxon>50 kb inversion clade</taxon>
        <taxon>NPAAA clade</taxon>
        <taxon>Hologalegina</taxon>
        <taxon>IRL clade</taxon>
        <taxon>Trifolieae</taxon>
        <taxon>Trifolium</taxon>
    </lineage>
</organism>
<dbReference type="Pfam" id="PF00849">
    <property type="entry name" value="PseudoU_synth_2"/>
    <property type="match status" value="1"/>
</dbReference>
<proteinExistence type="predicted"/>
<dbReference type="GO" id="GO:0009982">
    <property type="term" value="F:pseudouridine synthase activity"/>
    <property type="evidence" value="ECO:0007669"/>
    <property type="project" value="InterPro"/>
</dbReference>
<feature type="domain" description="Pseudouridine synthase RsuA/RluA-like" evidence="1">
    <location>
        <begin position="15"/>
        <end position="56"/>
    </location>
</feature>
<reference evidence="2 3" key="2">
    <citation type="journal article" date="2017" name="Front. Plant Sci.">
        <title>Gene Classification and Mining of Molecular Markers Useful in Red Clover (Trifolium pratense) Breeding.</title>
        <authorList>
            <person name="Istvanek J."/>
            <person name="Dluhosova J."/>
            <person name="Dluhos P."/>
            <person name="Patkova L."/>
            <person name="Nedelnik J."/>
            <person name="Repkova J."/>
        </authorList>
    </citation>
    <scope>NUCLEOTIDE SEQUENCE [LARGE SCALE GENOMIC DNA]</scope>
    <source>
        <strain evidence="3">cv. Tatra</strain>
        <tissue evidence="2">Young leaves</tissue>
    </source>
</reference>
<evidence type="ECO:0000313" key="3">
    <source>
        <dbReference type="Proteomes" id="UP000236291"/>
    </source>
</evidence>
<name>A0A2K3MHU7_TRIPR</name>
<dbReference type="PANTHER" id="PTHR21600">
    <property type="entry name" value="MITOCHONDRIAL RNA PSEUDOURIDINE SYNTHASE"/>
    <property type="match status" value="1"/>
</dbReference>
<dbReference type="EMBL" id="ASHM01062594">
    <property type="protein sequence ID" value="PNX90365.1"/>
    <property type="molecule type" value="Genomic_DNA"/>
</dbReference>
<dbReference type="Gene3D" id="3.30.2350.10">
    <property type="entry name" value="Pseudouridine synthase"/>
    <property type="match status" value="1"/>
</dbReference>
<dbReference type="SUPFAM" id="SSF55120">
    <property type="entry name" value="Pseudouridine synthase"/>
    <property type="match status" value="1"/>
</dbReference>
<dbReference type="InterPro" id="IPR020103">
    <property type="entry name" value="PsdUridine_synth_cat_dom_sf"/>
</dbReference>
<sequence>MVKYPGVAKGLYVASQSGKPALSVVDILERNVQENTTLVQVKIQSGRPHQIRIHLSFIGHPLL</sequence>
<dbReference type="GO" id="GO:0003723">
    <property type="term" value="F:RNA binding"/>
    <property type="evidence" value="ECO:0007669"/>
    <property type="project" value="InterPro"/>
</dbReference>
<gene>
    <name evidence="2" type="ORF">L195_g046489</name>
</gene>
<dbReference type="PANTHER" id="PTHR21600:SF88">
    <property type="entry name" value="RNA PSEUDOURIDINE SYNTHASE 5"/>
    <property type="match status" value="1"/>
</dbReference>
<feature type="non-terminal residue" evidence="2">
    <location>
        <position position="63"/>
    </location>
</feature>
<dbReference type="InterPro" id="IPR050188">
    <property type="entry name" value="RluA_PseudoU_synthase"/>
</dbReference>
<protein>
    <submittedName>
        <fullName evidence="2">RNA pseudourine synthase 5-like protein</fullName>
    </submittedName>
</protein>